<dbReference type="InterPro" id="IPR036412">
    <property type="entry name" value="HAD-like_sf"/>
</dbReference>
<dbReference type="PRINTS" id="PR00413">
    <property type="entry name" value="HADHALOGNASE"/>
</dbReference>
<dbReference type="EMBL" id="KU922118">
    <property type="protein sequence ID" value="ANC67830.1"/>
    <property type="molecule type" value="Genomic_DNA"/>
</dbReference>
<evidence type="ECO:0000256" key="2">
    <source>
        <dbReference type="ARBA" id="ARBA00022801"/>
    </source>
</evidence>
<dbReference type="SFLD" id="SFLDS00003">
    <property type="entry name" value="Haloacid_Dehalogenase"/>
    <property type="match status" value="1"/>
</dbReference>
<keyword evidence="4" id="KW-0614">Plasmid</keyword>
<dbReference type="Gene3D" id="3.40.50.1000">
    <property type="entry name" value="HAD superfamily/HAD-like"/>
    <property type="match status" value="1"/>
</dbReference>
<sequence>MTLNAIAFDAYGTLFDVYSVSSEAEDLMPGKGAKLATIWRDKQIEYTRLRNMCDKYEDFWRVTGDALDYACAALDVELPLSSRDRLLGKYSELSAFPENAAQLQRLKDAGITLSILSNGTPRMLDQAVKASGLSGYFEHVLSVDSVKRFKTAPEAYQMGPDTFDCDASEILFVSSNCWDICGATWFGYRTFWLNRHGLPLERLGVRPHCIGSSMQDAADYALELV</sequence>
<dbReference type="PANTHER" id="PTHR43316">
    <property type="entry name" value="HYDROLASE, HALOACID DELAHOGENASE-RELATED"/>
    <property type="match status" value="1"/>
</dbReference>
<dbReference type="SFLD" id="SFLDG01129">
    <property type="entry name" value="C1.5:_HAD__Beta-PGM__Phosphata"/>
    <property type="match status" value="1"/>
</dbReference>
<dbReference type="SFLD" id="SFLDG01135">
    <property type="entry name" value="C1.5.6:_HAD__Beta-PGM__Phospha"/>
    <property type="match status" value="1"/>
</dbReference>
<gene>
    <name evidence="4" type="primary">dhlB2</name>
</gene>
<dbReference type="InterPro" id="IPR051540">
    <property type="entry name" value="S-2-haloacid_dehalogenase"/>
</dbReference>
<reference evidence="4" key="1">
    <citation type="submission" date="2016-03" db="EMBL/GenBank/DDBJ databases">
        <authorList>
            <person name="Munro J.E."/>
            <person name="Coleman N.V."/>
        </authorList>
    </citation>
    <scope>NUCLEOTIDE SEQUENCE</scope>
    <source>
        <strain evidence="4">EL1</strain>
        <plasmid evidence="4">pDCA</plasmid>
    </source>
</reference>
<dbReference type="NCBIfam" id="TIGR01493">
    <property type="entry name" value="HAD-SF-IA-v2"/>
    <property type="match status" value="1"/>
</dbReference>
<accession>A0A168S3B5</accession>
<comment type="catalytic activity">
    <reaction evidence="3">
        <text>an (S)-2-haloacid + H2O = a (2R)-2-hydroxycarboxylate + a halide anion + H(+)</text>
        <dbReference type="Rhea" id="RHEA:11192"/>
        <dbReference type="ChEBI" id="CHEBI:15377"/>
        <dbReference type="ChEBI" id="CHEBI:15378"/>
        <dbReference type="ChEBI" id="CHEBI:16042"/>
        <dbReference type="ChEBI" id="CHEBI:58314"/>
        <dbReference type="ChEBI" id="CHEBI:137405"/>
        <dbReference type="EC" id="3.8.1.2"/>
    </reaction>
</comment>
<dbReference type="CDD" id="cd02588">
    <property type="entry name" value="HAD_L2-DEX"/>
    <property type="match status" value="1"/>
</dbReference>
<organism evidence="4">
    <name type="scientific">Ancylobacter novellus</name>
    <name type="common">Thiobacillus novellus</name>
    <dbReference type="NCBI Taxonomy" id="921"/>
    <lineage>
        <taxon>Bacteria</taxon>
        <taxon>Pseudomonadati</taxon>
        <taxon>Pseudomonadota</taxon>
        <taxon>Alphaproteobacteria</taxon>
        <taxon>Hyphomicrobiales</taxon>
        <taxon>Xanthobacteraceae</taxon>
        <taxon>Ancylobacter</taxon>
    </lineage>
</organism>
<proteinExistence type="inferred from homology"/>
<evidence type="ECO:0000256" key="1">
    <source>
        <dbReference type="ARBA" id="ARBA00008106"/>
    </source>
</evidence>
<dbReference type="InterPro" id="IPR006328">
    <property type="entry name" value="2-HAD"/>
</dbReference>
<dbReference type="Pfam" id="PF00702">
    <property type="entry name" value="Hydrolase"/>
    <property type="match status" value="1"/>
</dbReference>
<name>A0A168S3B5_ANCNO</name>
<dbReference type="PANTHER" id="PTHR43316:SF3">
    <property type="entry name" value="HALOACID DEHALOGENASE, TYPE II (AFU_ORTHOLOGUE AFUA_2G07750)-RELATED"/>
    <property type="match status" value="1"/>
</dbReference>
<dbReference type="InterPro" id="IPR006439">
    <property type="entry name" value="HAD-SF_hydro_IA"/>
</dbReference>
<protein>
    <recommendedName>
        <fullName evidence="3">(S)-2-haloacid dehalogenase</fullName>
        <ecNumber evidence="3">3.8.1.2</ecNumber>
    </recommendedName>
    <alternativeName>
        <fullName evidence="3">2-haloalkanoic acid dehalogenase</fullName>
    </alternativeName>
    <alternativeName>
        <fullName evidence="3">Halocarboxylic acid halidohydrolase</fullName>
    </alternativeName>
    <alternativeName>
        <fullName evidence="3">L-2-haloacid dehalogenase</fullName>
    </alternativeName>
</protein>
<dbReference type="GO" id="GO:0018784">
    <property type="term" value="F:(S)-2-haloacid dehalogenase activity"/>
    <property type="evidence" value="ECO:0007669"/>
    <property type="project" value="UniProtKB-UniRule"/>
</dbReference>
<evidence type="ECO:0000256" key="3">
    <source>
        <dbReference type="RuleBase" id="RU368077"/>
    </source>
</evidence>
<dbReference type="Gene3D" id="1.10.150.240">
    <property type="entry name" value="Putative phosphatase, domain 2"/>
    <property type="match status" value="1"/>
</dbReference>
<dbReference type="EC" id="3.8.1.2" evidence="3"/>
<dbReference type="InterPro" id="IPR023214">
    <property type="entry name" value="HAD_sf"/>
</dbReference>
<evidence type="ECO:0000313" key="4">
    <source>
        <dbReference type="EMBL" id="ANC67830.1"/>
    </source>
</evidence>
<comment type="function">
    <text evidence="3">Catalyzes the hydrolytic dehalogenation of small (S)-2-haloalkanoic acids to yield the corresponding (R)-2-hydroxyalkanoic acids.</text>
</comment>
<dbReference type="AlphaFoldDB" id="A0A168S3B5"/>
<dbReference type="NCBIfam" id="TIGR01428">
    <property type="entry name" value="HAD_type_II"/>
    <property type="match status" value="1"/>
</dbReference>
<geneLocation type="plasmid" evidence="4">
    <name>pDCA</name>
</geneLocation>
<comment type="similarity">
    <text evidence="1 3">Belongs to the HAD-like hydrolase superfamily. S-2-haloalkanoic acid dehalogenase family.</text>
</comment>
<dbReference type="InterPro" id="IPR023198">
    <property type="entry name" value="PGP-like_dom2"/>
</dbReference>
<keyword evidence="2 3" id="KW-0378">Hydrolase</keyword>
<dbReference type="SFLD" id="SFLDF00045">
    <property type="entry name" value="2-haloacid_dehalogenase"/>
    <property type="match status" value="1"/>
</dbReference>
<dbReference type="SUPFAM" id="SSF56784">
    <property type="entry name" value="HAD-like"/>
    <property type="match status" value="1"/>
</dbReference>